<dbReference type="AlphaFoldDB" id="A0A2Z2HXB3"/>
<gene>
    <name evidence="1" type="ORF">B1756_11565</name>
</gene>
<protein>
    <recommendedName>
        <fullName evidence="3">DUF1102 domain-containing protein</fullName>
    </recommendedName>
</protein>
<dbReference type="GeneID" id="32894724"/>
<accession>A0A2Z2HXB3</accession>
<reference evidence="2" key="1">
    <citation type="submission" date="2017-02" db="EMBL/GenBank/DDBJ databases">
        <title>Natronthermophilus aegyptiacus gen. nov.,sp. nov., an aerobic, extremely halophilic alkalithermophilic archaeon isolated from the athalassohaline Wadi An Natrun, Egypt.</title>
        <authorList>
            <person name="Zhao B."/>
        </authorList>
    </citation>
    <scope>NUCLEOTIDE SEQUENCE [LARGE SCALE GENOMIC DNA]</scope>
    <source>
        <strain evidence="2">JW/NM-HA 15</strain>
    </source>
</reference>
<organism evidence="1 2">
    <name type="scientific">Natrarchaeobaculum aegyptiacum</name>
    <dbReference type="NCBI Taxonomy" id="745377"/>
    <lineage>
        <taxon>Archaea</taxon>
        <taxon>Methanobacteriati</taxon>
        <taxon>Methanobacteriota</taxon>
        <taxon>Stenosarchaea group</taxon>
        <taxon>Halobacteria</taxon>
        <taxon>Halobacteriales</taxon>
        <taxon>Natrialbaceae</taxon>
        <taxon>Natrarchaeobaculum</taxon>
    </lineage>
</organism>
<evidence type="ECO:0008006" key="3">
    <source>
        <dbReference type="Google" id="ProtNLM"/>
    </source>
</evidence>
<name>A0A2Z2HXB3_9EURY</name>
<dbReference type="OrthoDB" id="206019at2157"/>
<dbReference type="KEGG" id="naj:B1756_11565"/>
<proteinExistence type="predicted"/>
<dbReference type="RefSeq" id="WP_086888673.1">
    <property type="nucleotide sequence ID" value="NZ_CP019893.1"/>
</dbReference>
<evidence type="ECO:0000313" key="1">
    <source>
        <dbReference type="EMBL" id="ARS90297.1"/>
    </source>
</evidence>
<dbReference type="Proteomes" id="UP000250088">
    <property type="component" value="Chromosome"/>
</dbReference>
<keyword evidence="2" id="KW-1185">Reference proteome</keyword>
<evidence type="ECO:0000313" key="2">
    <source>
        <dbReference type="Proteomes" id="UP000250088"/>
    </source>
</evidence>
<sequence length="185" mass="19619">MNRRQFLIGGGGFAIGASSLISSGAFSVIGTDRTLDVTVEMDPEAYLAFDLVDEGGRAWIDFNQIRFELPGIREDEFNGTNPSGLGRDSVYEFTNDTAGQAGDGLFTVTNQGTRVVTVHFDVNGTDGPNVDVFDVADSDRSAIVADDPIDLETGAGFAAGLRIDTHDVQVGSYGLTMNAVAEKKS</sequence>
<dbReference type="EMBL" id="CP019893">
    <property type="protein sequence ID" value="ARS90297.1"/>
    <property type="molecule type" value="Genomic_DNA"/>
</dbReference>